<evidence type="ECO:0000313" key="1">
    <source>
        <dbReference type="EMBL" id="RGV53197.1"/>
    </source>
</evidence>
<dbReference type="InterPro" id="IPR007525">
    <property type="entry name" value="FrhB_FdhB_C"/>
</dbReference>
<dbReference type="Pfam" id="PF04432">
    <property type="entry name" value="FrhB_FdhB_C"/>
    <property type="match status" value="1"/>
</dbReference>
<dbReference type="SUPFAM" id="SSF54862">
    <property type="entry name" value="4Fe-4S ferredoxins"/>
    <property type="match status" value="1"/>
</dbReference>
<organism evidence="1 2">
    <name type="scientific">Bacteroides fragilis</name>
    <dbReference type="NCBI Taxonomy" id="817"/>
    <lineage>
        <taxon>Bacteria</taxon>
        <taxon>Pseudomonadati</taxon>
        <taxon>Bacteroidota</taxon>
        <taxon>Bacteroidia</taxon>
        <taxon>Bacteroidales</taxon>
        <taxon>Bacteroidaceae</taxon>
        <taxon>Bacteroides</taxon>
    </lineage>
</organism>
<dbReference type="InterPro" id="IPR017900">
    <property type="entry name" value="4Fe4S_Fe_S_CS"/>
</dbReference>
<dbReference type="InterPro" id="IPR052977">
    <property type="entry name" value="Polyferredoxin-like_ET"/>
</dbReference>
<dbReference type="Proteomes" id="UP000286270">
    <property type="component" value="Unassembled WGS sequence"/>
</dbReference>
<name>A0A412Y6V1_BACFG</name>
<comment type="caution">
    <text evidence="1">The sequence shown here is derived from an EMBL/GenBank/DDBJ whole genome shotgun (WGS) entry which is preliminary data.</text>
</comment>
<proteinExistence type="predicted"/>
<gene>
    <name evidence="1" type="ORF">DWW08_12410</name>
</gene>
<dbReference type="Pfam" id="PF04422">
    <property type="entry name" value="FrhB_FdhB_N"/>
    <property type="match status" value="1"/>
</dbReference>
<dbReference type="Gene3D" id="3.30.70.20">
    <property type="match status" value="1"/>
</dbReference>
<reference evidence="1 2" key="1">
    <citation type="submission" date="2018-08" db="EMBL/GenBank/DDBJ databases">
        <title>A genome reference for cultivated species of the human gut microbiota.</title>
        <authorList>
            <person name="Zou Y."/>
            <person name="Xue W."/>
            <person name="Luo G."/>
        </authorList>
    </citation>
    <scope>NUCLEOTIDE SEQUENCE [LARGE SCALE GENOMIC DNA]</scope>
    <source>
        <strain evidence="1 2">AF14-26</strain>
    </source>
</reference>
<dbReference type="InterPro" id="IPR007516">
    <property type="entry name" value="Co_F420_Hydgase/DH_bsu_N"/>
</dbReference>
<protein>
    <submittedName>
        <fullName evidence="1">4Fe-4S dicluster domain-containing protein</fullName>
    </submittedName>
</protein>
<dbReference type="EMBL" id="QRZH01000009">
    <property type="protein sequence ID" value="RGV53197.1"/>
    <property type="molecule type" value="Genomic_DNA"/>
</dbReference>
<dbReference type="PANTHER" id="PTHR43193:SF2">
    <property type="entry name" value="POLYFERREDOXIN PROTEIN FWDF"/>
    <property type="match status" value="1"/>
</dbReference>
<evidence type="ECO:0000313" key="2">
    <source>
        <dbReference type="Proteomes" id="UP000286270"/>
    </source>
</evidence>
<dbReference type="RefSeq" id="WP_122142721.1">
    <property type="nucleotide sequence ID" value="NZ_JADNBK010000004.1"/>
</dbReference>
<dbReference type="PROSITE" id="PS00198">
    <property type="entry name" value="4FE4S_FER_1"/>
    <property type="match status" value="2"/>
</dbReference>
<dbReference type="PANTHER" id="PTHR43193">
    <property type="match status" value="1"/>
</dbReference>
<accession>A0A412Y6V1</accession>
<dbReference type="InterPro" id="IPR017896">
    <property type="entry name" value="4Fe4S_Fe-S-bd"/>
</dbReference>
<dbReference type="AlphaFoldDB" id="A0A412Y6V1"/>
<dbReference type="Pfam" id="PF12838">
    <property type="entry name" value="Fer4_7"/>
    <property type="match status" value="1"/>
</dbReference>
<sequence>MIKITNKSKCCGCEACSQICPKKCITMKPDEEGFMYPIVDESICINCGLCEKTCPELNLQENKNPIDVFAAINPNAEIRFKSSSGGVFFYLAEKIINQGGAVIGACYDKNWRVKHEVAYTLDDVQKMRGSKYVQSRMNDVYLQTKKLLQNGIPVLFSGTSCQIMALKLFLNKEYDKLLAVELICAGVPSPLLWSKYLKEEVYPKINSSQPSQEISNIEFREKSKGWKNFRIVISSKRATTHIVSDFNYENSFFSCVLKRAVQRYSCYSCPAKAGRSNSDITLGDFWNYQSDDIIVDDDRGVSVVLANTEKGIHFLEGLTLTRREFGEVMMKNPASVKSGMCSVYRKNFYKRINHKSVREEMAFLKRHVLIRRIVNKLLRLIHVNYLLKY</sequence>
<dbReference type="PROSITE" id="PS51379">
    <property type="entry name" value="4FE4S_FER_2"/>
    <property type="match status" value="2"/>
</dbReference>